<dbReference type="PANTHER" id="PTHR30007">
    <property type="entry name" value="PHP DOMAIN PROTEIN"/>
    <property type="match status" value="1"/>
</dbReference>
<accession>A0A5J4S6C9</accession>
<dbReference type="NCBIfam" id="NF033580">
    <property type="entry name" value="transpos_IS5_3"/>
    <property type="match status" value="1"/>
</dbReference>
<evidence type="ECO:0000313" key="3">
    <source>
        <dbReference type="EMBL" id="KAA6340943.1"/>
    </source>
</evidence>
<dbReference type="InterPro" id="IPR002559">
    <property type="entry name" value="Transposase_11"/>
</dbReference>
<name>A0A5J4S6C9_9ZZZZ</name>
<dbReference type="PANTHER" id="PTHR30007:SF0">
    <property type="entry name" value="TRANSPOSASE"/>
    <property type="match status" value="1"/>
</dbReference>
<evidence type="ECO:0000259" key="2">
    <source>
        <dbReference type="Pfam" id="PF13340"/>
    </source>
</evidence>
<feature type="domain" description="Insertion element IS402-like" evidence="2">
    <location>
        <begin position="8"/>
        <end position="76"/>
    </location>
</feature>
<protein>
    <submittedName>
        <fullName evidence="3">Uncharacterized protein</fullName>
    </submittedName>
</protein>
<comment type="caution">
    <text evidence="3">The sequence shown here is derived from an EMBL/GenBank/DDBJ whole genome shotgun (WGS) entry which is preliminary data.</text>
</comment>
<dbReference type="AlphaFoldDB" id="A0A5J4S6C9"/>
<dbReference type="InterPro" id="IPR025161">
    <property type="entry name" value="IS402-like_dom"/>
</dbReference>
<evidence type="ECO:0000259" key="1">
    <source>
        <dbReference type="Pfam" id="PF01609"/>
    </source>
</evidence>
<dbReference type="Pfam" id="PF01609">
    <property type="entry name" value="DDE_Tnp_1"/>
    <property type="match status" value="1"/>
</dbReference>
<organism evidence="3">
    <name type="scientific">termite gut metagenome</name>
    <dbReference type="NCBI Taxonomy" id="433724"/>
    <lineage>
        <taxon>unclassified sequences</taxon>
        <taxon>metagenomes</taxon>
        <taxon>organismal metagenomes</taxon>
    </lineage>
</organism>
<feature type="domain" description="Transposase IS4-like" evidence="1">
    <location>
        <begin position="92"/>
        <end position="248"/>
    </location>
</feature>
<dbReference type="Pfam" id="PF13340">
    <property type="entry name" value="DUF4096"/>
    <property type="match status" value="1"/>
</dbReference>
<dbReference type="GO" id="GO:0006313">
    <property type="term" value="P:DNA transposition"/>
    <property type="evidence" value="ECO:0007669"/>
    <property type="project" value="InterPro"/>
</dbReference>
<proteinExistence type="predicted"/>
<dbReference type="GO" id="GO:0003677">
    <property type="term" value="F:DNA binding"/>
    <property type="evidence" value="ECO:0007669"/>
    <property type="project" value="InterPro"/>
</dbReference>
<sequence>MSNYPTNLTDSQWRFIEKILNDQRKRSHSLREIWNAIIYLVKTGCQWRMLPHDFPHWSAVYYYLKKWKNNGLFEEVLDNLNQRQRKLSGKKADPSVGIIDSQSVKIAHTCAQDVGYDAGKRIKGRKRHIVTDTLGCLLLVLVHGAGVQDRNGIKQVLPLLKYKYLGSIKAIIADNGYSGQPIVDWVKQQFSWNLEIVKRTEQSKFKVLPKRWIVERTLAWISLSRRNSRDYEKNTDTSQTMIQLAMIRIFINRI</sequence>
<gene>
    <name evidence="3" type="ORF">EZS27_011212</name>
</gene>
<reference evidence="3" key="1">
    <citation type="submission" date="2019-03" db="EMBL/GenBank/DDBJ databases">
        <title>Single cell metagenomics reveals metabolic interactions within the superorganism composed of flagellate Streblomastix strix and complex community of Bacteroidetes bacteria on its surface.</title>
        <authorList>
            <person name="Treitli S.C."/>
            <person name="Kolisko M."/>
            <person name="Husnik F."/>
            <person name="Keeling P."/>
            <person name="Hampl V."/>
        </authorList>
    </citation>
    <scope>NUCLEOTIDE SEQUENCE</scope>
    <source>
        <strain evidence="3">STM</strain>
    </source>
</reference>
<dbReference type="GO" id="GO:0004803">
    <property type="term" value="F:transposase activity"/>
    <property type="evidence" value="ECO:0007669"/>
    <property type="project" value="InterPro"/>
</dbReference>
<dbReference type="EMBL" id="SNRY01000422">
    <property type="protein sequence ID" value="KAA6340943.1"/>
    <property type="molecule type" value="Genomic_DNA"/>
</dbReference>